<dbReference type="FunFam" id="1.10.275.10:FF:000002">
    <property type="entry name" value="Argininosuccinate lyase"/>
    <property type="match status" value="1"/>
</dbReference>
<evidence type="ECO:0000256" key="7">
    <source>
        <dbReference type="HAMAP-Rule" id="MF_00006"/>
    </source>
</evidence>
<evidence type="ECO:0000256" key="5">
    <source>
        <dbReference type="ARBA" id="ARBA00022605"/>
    </source>
</evidence>
<evidence type="ECO:0000313" key="11">
    <source>
        <dbReference type="EMBL" id="RCX10258.1"/>
    </source>
</evidence>
<evidence type="ECO:0000256" key="4">
    <source>
        <dbReference type="ARBA" id="ARBA00022571"/>
    </source>
</evidence>
<dbReference type="HAMAP" id="MF_00006">
    <property type="entry name" value="Arg_succ_lyase"/>
    <property type="match status" value="1"/>
</dbReference>
<dbReference type="OrthoDB" id="9769623at2"/>
<dbReference type="Gene3D" id="1.20.200.10">
    <property type="entry name" value="Fumarase/aspartase (Central domain)"/>
    <property type="match status" value="1"/>
</dbReference>
<evidence type="ECO:0000259" key="10">
    <source>
        <dbReference type="Pfam" id="PF14698"/>
    </source>
</evidence>
<comment type="pathway">
    <text evidence="2 7">Amino-acid biosynthesis; L-arginine biosynthesis; L-arginine from L-ornithine and carbamoyl phosphate: step 3/3.</text>
</comment>
<keyword evidence="5 7" id="KW-0028">Amino-acid biosynthesis</keyword>
<dbReference type="InterPro" id="IPR022761">
    <property type="entry name" value="Fumarate_lyase_N"/>
</dbReference>
<dbReference type="AlphaFoldDB" id="A0A369APK1"/>
<accession>A0A369APK1</accession>
<protein>
    <recommendedName>
        <fullName evidence="3 7">Argininosuccinate lyase</fullName>
        <shortName evidence="7">ASAL</shortName>
        <ecNumber evidence="3 7">4.3.2.1</ecNumber>
    </recommendedName>
    <alternativeName>
        <fullName evidence="7">Arginosuccinase</fullName>
    </alternativeName>
</protein>
<dbReference type="GO" id="GO:0005829">
    <property type="term" value="C:cytosol"/>
    <property type="evidence" value="ECO:0007669"/>
    <property type="project" value="TreeGrafter"/>
</dbReference>
<dbReference type="InterPro" id="IPR009049">
    <property type="entry name" value="Argininosuccinate_lyase"/>
</dbReference>
<dbReference type="GO" id="GO:0004056">
    <property type="term" value="F:argininosuccinate lyase activity"/>
    <property type="evidence" value="ECO:0007669"/>
    <property type="project" value="UniProtKB-UniRule"/>
</dbReference>
<proteinExistence type="inferred from homology"/>
<dbReference type="PANTHER" id="PTHR43814">
    <property type="entry name" value="ARGININOSUCCINATE LYASE"/>
    <property type="match status" value="1"/>
</dbReference>
<reference evidence="11 12" key="1">
    <citation type="submission" date="2018-07" db="EMBL/GenBank/DDBJ databases">
        <title>Genomic Encyclopedia of Type Strains, Phase IV (KMG-IV): sequencing the most valuable type-strain genomes for metagenomic binning, comparative biology and taxonomic classification.</title>
        <authorList>
            <person name="Goeker M."/>
        </authorList>
    </citation>
    <scope>NUCLEOTIDE SEQUENCE [LARGE SCALE GENOMIC DNA]</scope>
    <source>
        <strain evidence="11 12">DSM 100911</strain>
    </source>
</reference>
<evidence type="ECO:0000256" key="3">
    <source>
        <dbReference type="ARBA" id="ARBA00012338"/>
    </source>
</evidence>
<evidence type="ECO:0000256" key="1">
    <source>
        <dbReference type="ARBA" id="ARBA00000985"/>
    </source>
</evidence>
<dbReference type="Pfam" id="PF00206">
    <property type="entry name" value="Lyase_1"/>
    <property type="match status" value="1"/>
</dbReference>
<dbReference type="PRINTS" id="PR00149">
    <property type="entry name" value="FUMRATELYASE"/>
</dbReference>
<name>A0A369APK1_9BURK</name>
<dbReference type="SUPFAM" id="SSF48557">
    <property type="entry name" value="L-aspartase-like"/>
    <property type="match status" value="1"/>
</dbReference>
<keyword evidence="6 7" id="KW-0456">Lyase</keyword>
<gene>
    <name evidence="7" type="primary">argH</name>
    <name evidence="11" type="ORF">DFR45_103245</name>
</gene>
<keyword evidence="4 7" id="KW-0055">Arginine biosynthesis</keyword>
<keyword evidence="12" id="KW-1185">Reference proteome</keyword>
<comment type="similarity">
    <text evidence="7">Belongs to the lyase 1 family. Argininosuccinate lyase subfamily.</text>
</comment>
<evidence type="ECO:0000256" key="2">
    <source>
        <dbReference type="ARBA" id="ARBA00004941"/>
    </source>
</evidence>
<dbReference type="InterPro" id="IPR020557">
    <property type="entry name" value="Fumarate_lyase_CS"/>
</dbReference>
<dbReference type="Gene3D" id="1.10.40.30">
    <property type="entry name" value="Fumarase/aspartase (C-terminal domain)"/>
    <property type="match status" value="1"/>
</dbReference>
<dbReference type="PANTHER" id="PTHR43814:SF1">
    <property type="entry name" value="ARGININOSUCCINATE LYASE"/>
    <property type="match status" value="1"/>
</dbReference>
<feature type="region of interest" description="Disordered" evidence="8">
    <location>
        <begin position="1"/>
        <end position="22"/>
    </location>
</feature>
<evidence type="ECO:0000259" key="9">
    <source>
        <dbReference type="Pfam" id="PF00206"/>
    </source>
</evidence>
<keyword evidence="7" id="KW-0963">Cytoplasm</keyword>
<comment type="catalytic activity">
    <reaction evidence="1 7">
        <text>2-(N(omega)-L-arginino)succinate = fumarate + L-arginine</text>
        <dbReference type="Rhea" id="RHEA:24020"/>
        <dbReference type="ChEBI" id="CHEBI:29806"/>
        <dbReference type="ChEBI" id="CHEBI:32682"/>
        <dbReference type="ChEBI" id="CHEBI:57472"/>
        <dbReference type="EC" id="4.3.2.1"/>
    </reaction>
</comment>
<sequence length="501" mass="54588">MPTPPSPHSSSAPAPTPAPANQLDTKAQAWSALFSEPMSELVQRYTASVFFDQRLWQADIMGSLAHAEMLAAQGILSAQDLADIERGMAQIRAEIEAGSFAWKLELEDVHLNIEARLTQLVGDAGKRLHTGRSRNDQVATDVRLWLRGEIDLILGLLAELQRALLAVAEPHVEVILPGFTHLQVAQPVSFAHHMLAYVEMFARDAERMQDVRRRVNCLPLGAAALAGTSYPLDRERVARTLGMVDAQGNPCVCQNSLDAVSDRDFAIEFSAAASLCMVHISRLSEELILWMSQNFGFIQIADRFTTGSSIMPQKKNPDVPELARGKTGRVVGHLMGLVTLMKGQPLAYNKDNQEDKEPLFDTVDTLKDTLRIFAEMVGGQTDPATGARHGGIRVNAQAMEQAALRGYATATDLADYLVKKGLPFRDAHETVAHAVKEAMARQLDLAALPLEVLQGFHPAIGPDVYEVLSLRGSLNARNTLGGTAPAQVRAQIARHRARLGG</sequence>
<evidence type="ECO:0000313" key="12">
    <source>
        <dbReference type="Proteomes" id="UP000252174"/>
    </source>
</evidence>
<feature type="domain" description="Argininosuccinate lyase C-terminal" evidence="10">
    <location>
        <begin position="407"/>
        <end position="475"/>
    </location>
</feature>
<dbReference type="Pfam" id="PF14698">
    <property type="entry name" value="ASL_C2"/>
    <property type="match status" value="1"/>
</dbReference>
<comment type="caution">
    <text evidence="11">The sequence shown here is derived from an EMBL/GenBank/DDBJ whole genome shotgun (WGS) entry which is preliminary data.</text>
</comment>
<evidence type="ECO:0000256" key="8">
    <source>
        <dbReference type="SAM" id="MobiDB-lite"/>
    </source>
</evidence>
<organism evidence="11 12">
    <name type="scientific">Extensimonas vulgaris</name>
    <dbReference type="NCBI Taxonomy" id="1031594"/>
    <lineage>
        <taxon>Bacteria</taxon>
        <taxon>Pseudomonadati</taxon>
        <taxon>Pseudomonadota</taxon>
        <taxon>Betaproteobacteria</taxon>
        <taxon>Burkholderiales</taxon>
        <taxon>Comamonadaceae</taxon>
        <taxon>Extensimonas</taxon>
    </lineage>
</organism>
<comment type="subcellular location">
    <subcellularLocation>
        <location evidence="7">Cytoplasm</location>
    </subcellularLocation>
</comment>
<dbReference type="EC" id="4.3.2.1" evidence="3 7"/>
<feature type="domain" description="Fumarate lyase N-terminal" evidence="9">
    <location>
        <begin position="34"/>
        <end position="332"/>
    </location>
</feature>
<dbReference type="EMBL" id="QPJU01000003">
    <property type="protein sequence ID" value="RCX10258.1"/>
    <property type="molecule type" value="Genomic_DNA"/>
</dbReference>
<dbReference type="InterPro" id="IPR008948">
    <property type="entry name" value="L-Aspartase-like"/>
</dbReference>
<dbReference type="PROSITE" id="PS00163">
    <property type="entry name" value="FUMARATE_LYASES"/>
    <property type="match status" value="1"/>
</dbReference>
<dbReference type="RefSeq" id="WP_114482942.1">
    <property type="nucleotide sequence ID" value="NZ_QPJU01000003.1"/>
</dbReference>
<dbReference type="NCBIfam" id="TIGR00838">
    <property type="entry name" value="argH"/>
    <property type="match status" value="1"/>
</dbReference>
<dbReference type="Gene3D" id="1.10.275.10">
    <property type="entry name" value="Fumarase/aspartase (N-terminal domain)"/>
    <property type="match status" value="1"/>
</dbReference>
<dbReference type="InterPro" id="IPR029419">
    <property type="entry name" value="Arg_succ_lyase_C"/>
</dbReference>
<dbReference type="PRINTS" id="PR00145">
    <property type="entry name" value="ARGSUCLYASE"/>
</dbReference>
<dbReference type="Proteomes" id="UP000252174">
    <property type="component" value="Unassembled WGS sequence"/>
</dbReference>
<dbReference type="GO" id="GO:0042450">
    <property type="term" value="P:L-arginine biosynthetic process via ornithine"/>
    <property type="evidence" value="ECO:0007669"/>
    <property type="project" value="UniProtKB-UniRule"/>
</dbReference>
<dbReference type="InterPro" id="IPR024083">
    <property type="entry name" value="Fumarase/histidase_N"/>
</dbReference>
<dbReference type="InterPro" id="IPR000362">
    <property type="entry name" value="Fumarate_lyase_fam"/>
</dbReference>
<evidence type="ECO:0000256" key="6">
    <source>
        <dbReference type="ARBA" id="ARBA00023239"/>
    </source>
</evidence>
<dbReference type="UniPathway" id="UPA00068">
    <property type="reaction ID" value="UER00114"/>
</dbReference>
<dbReference type="CDD" id="cd01359">
    <property type="entry name" value="Argininosuccinate_lyase"/>
    <property type="match status" value="1"/>
</dbReference>
<dbReference type="FunFam" id="1.10.40.30:FF:000001">
    <property type="entry name" value="Argininosuccinate lyase"/>
    <property type="match status" value="1"/>
</dbReference>
<dbReference type="FunFam" id="1.20.200.10:FF:000015">
    <property type="entry name" value="argininosuccinate lyase isoform X2"/>
    <property type="match status" value="1"/>
</dbReference>